<organism evidence="1 2">
    <name type="scientific">Duganella margarita</name>
    <dbReference type="NCBI Taxonomy" id="2692170"/>
    <lineage>
        <taxon>Bacteria</taxon>
        <taxon>Pseudomonadati</taxon>
        <taxon>Pseudomonadota</taxon>
        <taxon>Betaproteobacteria</taxon>
        <taxon>Burkholderiales</taxon>
        <taxon>Oxalobacteraceae</taxon>
        <taxon>Telluria group</taxon>
        <taxon>Duganella</taxon>
    </lineage>
</organism>
<proteinExistence type="predicted"/>
<comment type="caution">
    <text evidence="1">The sequence shown here is derived from an EMBL/GenBank/DDBJ whole genome shotgun (WGS) entry which is preliminary data.</text>
</comment>
<accession>A0A7X4H0B0</accession>
<dbReference type="Proteomes" id="UP000469734">
    <property type="component" value="Unassembled WGS sequence"/>
</dbReference>
<dbReference type="EMBL" id="WWCR01000011">
    <property type="protein sequence ID" value="MYM72971.1"/>
    <property type="molecule type" value="Genomic_DNA"/>
</dbReference>
<sequence>MDRWQQYLFEEHPEAELRAWARRLKLFRFFRAFGGHANDGDSLDVAYAYQTPEQLTSFMALLGITLFKFERKPPQAEPGVSYRGEVFAKFPSLIAGTEWLEQPAHCEIMGIAAFVWCSADSIKISVGDRYTVSEKNVQNAEKIETLLNGVTLERIDPPLDTKNYICPRHYPDYFS</sequence>
<reference evidence="1 2" key="1">
    <citation type="submission" date="2019-12" db="EMBL/GenBank/DDBJ databases">
        <title>Novel species isolated from a subtropical stream in China.</title>
        <authorList>
            <person name="Lu H."/>
        </authorList>
    </citation>
    <scope>NUCLEOTIDE SEQUENCE [LARGE SCALE GENOMIC DNA]</scope>
    <source>
        <strain evidence="1 2">FT134W</strain>
    </source>
</reference>
<dbReference type="AlphaFoldDB" id="A0A7X4H0B0"/>
<evidence type="ECO:0000313" key="1">
    <source>
        <dbReference type="EMBL" id="MYM72971.1"/>
    </source>
</evidence>
<evidence type="ECO:0000313" key="2">
    <source>
        <dbReference type="Proteomes" id="UP000469734"/>
    </source>
</evidence>
<dbReference type="RefSeq" id="WP_161050288.1">
    <property type="nucleotide sequence ID" value="NZ_WWCR01000011.1"/>
</dbReference>
<gene>
    <name evidence="1" type="ORF">GTP56_12270</name>
</gene>
<protein>
    <submittedName>
        <fullName evidence="1">Uncharacterized protein</fullName>
    </submittedName>
</protein>
<name>A0A7X4H0B0_9BURK</name>